<organism evidence="4 5">
    <name type="scientific">Cyanidiococcus yangmingshanensis</name>
    <dbReference type="NCBI Taxonomy" id="2690220"/>
    <lineage>
        <taxon>Eukaryota</taxon>
        <taxon>Rhodophyta</taxon>
        <taxon>Bangiophyceae</taxon>
        <taxon>Cyanidiales</taxon>
        <taxon>Cyanidiaceae</taxon>
        <taxon>Cyanidiococcus</taxon>
    </lineage>
</organism>
<keyword evidence="1" id="KW-0143">Chaperone</keyword>
<evidence type="ECO:0000256" key="1">
    <source>
        <dbReference type="ARBA" id="ARBA00023186"/>
    </source>
</evidence>
<dbReference type="GO" id="GO:0005737">
    <property type="term" value="C:cytoplasm"/>
    <property type="evidence" value="ECO:0007669"/>
    <property type="project" value="TreeGrafter"/>
</dbReference>
<comment type="caution">
    <text evidence="4">The sequence shown here is derived from an EMBL/GenBank/DDBJ whole genome shotgun (WGS) entry which is preliminary data.</text>
</comment>
<dbReference type="PANTHER" id="PTHR12651">
    <property type="entry name" value="26S PROTEASOME NON-ATPASE REGULATORY SUBUNIT 9"/>
    <property type="match status" value="1"/>
</dbReference>
<dbReference type="EMBL" id="VWRR01000018">
    <property type="protein sequence ID" value="KAF6000678.1"/>
    <property type="molecule type" value="Genomic_DNA"/>
</dbReference>
<dbReference type="Gene3D" id="6.10.140.1710">
    <property type="match status" value="1"/>
</dbReference>
<feature type="region of interest" description="Disordered" evidence="2">
    <location>
        <begin position="99"/>
        <end position="133"/>
    </location>
</feature>
<gene>
    <name evidence="4" type="primary">NAS2</name>
    <name evidence="4" type="ORF">F1559_001083</name>
</gene>
<evidence type="ECO:0000256" key="2">
    <source>
        <dbReference type="SAM" id="MobiDB-lite"/>
    </source>
</evidence>
<dbReference type="InterPro" id="IPR036034">
    <property type="entry name" value="PDZ_sf"/>
</dbReference>
<evidence type="ECO:0000313" key="5">
    <source>
        <dbReference type="Proteomes" id="UP000530660"/>
    </source>
</evidence>
<dbReference type="OrthoDB" id="72325at2759"/>
<feature type="compositionally biased region" description="Polar residues" evidence="2">
    <location>
        <begin position="106"/>
        <end position="124"/>
    </location>
</feature>
<dbReference type="Gene3D" id="2.30.42.10">
    <property type="match status" value="1"/>
</dbReference>
<accession>A0A7J7ICC9</accession>
<dbReference type="Pfam" id="PF18265">
    <property type="entry name" value="Nas2_N"/>
    <property type="match status" value="1"/>
</dbReference>
<evidence type="ECO:0000313" key="4">
    <source>
        <dbReference type="EMBL" id="KAF6000678.1"/>
    </source>
</evidence>
<protein>
    <submittedName>
        <fullName evidence="4">Putative 26S proteasome regulatory subunit</fullName>
    </submittedName>
</protein>
<keyword evidence="4" id="KW-0647">Proteasome</keyword>
<feature type="domain" description="Nas2 N-terminal" evidence="3">
    <location>
        <begin position="10"/>
        <end position="84"/>
    </location>
</feature>
<sequence>MTSDSHQRLRSFMLQKETIEHEIEQLMASLEATPVGVRGSLVDEDGFPRTDCDVYQVRQHRHHLACLQSDYQIIMKKIELLLPEVLVVDSAQTRLAENALPPSRAETVNSGSASTPTWSGTSGSRVPRKTTPVRAGSELEPFAKVVQVEAGSPASQAGLQNGDKVLQAGPCVSWETLAATVAQYRGRPLVFSIQRENCPTPDQASRTIIDVVVVPAPWAGTGLLGARFERYLTMSSRPGL</sequence>
<dbReference type="InterPro" id="IPR035269">
    <property type="entry name" value="PSMD9"/>
</dbReference>
<dbReference type="AlphaFoldDB" id="A0A7J7ICC9"/>
<dbReference type="Proteomes" id="UP000530660">
    <property type="component" value="Unassembled WGS sequence"/>
</dbReference>
<dbReference type="GO" id="GO:0005634">
    <property type="term" value="C:nucleus"/>
    <property type="evidence" value="ECO:0007669"/>
    <property type="project" value="TreeGrafter"/>
</dbReference>
<dbReference type="GO" id="GO:0070682">
    <property type="term" value="P:proteasome regulatory particle assembly"/>
    <property type="evidence" value="ECO:0007669"/>
    <property type="project" value="InterPro"/>
</dbReference>
<reference evidence="4 5" key="1">
    <citation type="journal article" date="2020" name="J. Phycol.">
        <title>Comparative genome analysis reveals Cyanidiococcus gen. nov., a new extremophilic red algal genus sister to Cyanidioschyzon (Cyanidioschyzonaceae, Rhodophyta).</title>
        <authorList>
            <person name="Liu S.-L."/>
            <person name="Chiang Y.-R."/>
            <person name="Yoon H.S."/>
            <person name="Fu H.-Y."/>
        </authorList>
    </citation>
    <scope>NUCLEOTIDE SEQUENCE [LARGE SCALE GENOMIC DNA]</scope>
    <source>
        <strain evidence="4 5">THAL066</strain>
    </source>
</reference>
<dbReference type="SUPFAM" id="SSF50156">
    <property type="entry name" value="PDZ domain-like"/>
    <property type="match status" value="1"/>
</dbReference>
<dbReference type="GO" id="GO:0000502">
    <property type="term" value="C:proteasome complex"/>
    <property type="evidence" value="ECO:0007669"/>
    <property type="project" value="UniProtKB-KW"/>
</dbReference>
<keyword evidence="5" id="KW-1185">Reference proteome</keyword>
<dbReference type="PANTHER" id="PTHR12651:SF1">
    <property type="entry name" value="26S PROTEASOME NON-ATPASE REGULATORY SUBUNIT 9"/>
    <property type="match status" value="1"/>
</dbReference>
<name>A0A7J7ICC9_9RHOD</name>
<proteinExistence type="predicted"/>
<dbReference type="InterPro" id="IPR040815">
    <property type="entry name" value="Nas2_N"/>
</dbReference>
<evidence type="ECO:0000259" key="3">
    <source>
        <dbReference type="Pfam" id="PF18265"/>
    </source>
</evidence>